<evidence type="ECO:0000313" key="2">
    <source>
        <dbReference type="Proteomes" id="UP000034866"/>
    </source>
</evidence>
<evidence type="ECO:0000313" key="1">
    <source>
        <dbReference type="EMBL" id="AKH63158.1"/>
    </source>
</evidence>
<dbReference type="PATRIC" id="fig|230089.6.peg.1592"/>
<dbReference type="Proteomes" id="UP000034866">
    <property type="component" value="Chromosome"/>
</dbReference>
<name>A0A0F7LM92_9GAMM</name>
<dbReference type="KEGG" id="ptt:VY86_07245"/>
<protein>
    <submittedName>
        <fullName evidence="1">Uncharacterized protein</fullName>
    </submittedName>
</protein>
<proteinExistence type="predicted"/>
<sequence length="60" mass="6506">MSASSTVQTNPTMAVLAARALVDFQHADAMMIVLCHSENGDFAMVLTVTIKFSWLDECQG</sequence>
<dbReference type="AlphaFoldDB" id="A0A0F7LM92"/>
<accession>A0A0F7LM92</accession>
<keyword evidence="2" id="KW-1185">Reference proteome</keyword>
<reference evidence="2" key="2">
    <citation type="submission" date="2015-03" db="EMBL/GenBank/DDBJ databases">
        <title>Genome sequence of Azospirillum thiophilum strain DSM 21654T.</title>
        <authorList>
            <person name="Kwak Y."/>
            <person name="Shin J.-H."/>
        </authorList>
    </citation>
    <scope>NUCLEOTIDE SEQUENCE [LARGE SCALE GENOMIC DNA]</scope>
    <source>
        <strain evidence="2">DSM 15199</strain>
    </source>
</reference>
<dbReference type="STRING" id="230089.VY86_07245"/>
<gene>
    <name evidence="1" type="ORF">VY86_07245</name>
</gene>
<reference evidence="1 2" key="1">
    <citation type="journal article" date="2015" name="J. Biotechnol.">
        <title>Complete genome sequence of Photorhabdus temperata subsp. thracensis 39-8(T), an entomopathogenic bacterium for the improved commercial bioinsecticide.</title>
        <authorList>
            <person name="Kwak Y."/>
            <person name="Shin J.H."/>
        </authorList>
    </citation>
    <scope>NUCLEOTIDE SEQUENCE [LARGE SCALE GENOMIC DNA]</scope>
    <source>
        <strain evidence="1 2">DSM 15199</strain>
    </source>
</reference>
<organism evidence="1 2">
    <name type="scientific">Photorhabdus thracensis</name>
    <dbReference type="NCBI Taxonomy" id="230089"/>
    <lineage>
        <taxon>Bacteria</taxon>
        <taxon>Pseudomonadati</taxon>
        <taxon>Pseudomonadota</taxon>
        <taxon>Gammaproteobacteria</taxon>
        <taxon>Enterobacterales</taxon>
        <taxon>Morganellaceae</taxon>
        <taxon>Photorhabdus</taxon>
    </lineage>
</organism>
<dbReference type="EMBL" id="CP011104">
    <property type="protein sequence ID" value="AKH63158.1"/>
    <property type="molecule type" value="Genomic_DNA"/>
</dbReference>